<keyword evidence="1" id="KW-0732">Signal</keyword>
<dbReference type="InterPro" id="IPR038412">
    <property type="entry name" value="Pepsin-I3_sf"/>
</dbReference>
<feature type="chain" id="PRO_5009312926" evidence="1">
    <location>
        <begin position="19"/>
        <end position="197"/>
    </location>
</feature>
<sequence>MWQTVLQVFALIPIFVLGYSDAYGPVAYSHTYASPGGASSGYASSYASSSAGSPYGGGGTYVSSSRPYSSYYSSSYGDSSGGRPYSSYSSSGYSNHCAYENDVVIENGYTRAMTEGERQLIRNYEREMMNYNHRSASAVILNMNLRFMEQIQDGQFPTIYPFNMNPMPQPPCLCSSCRRSGGYSSSSYRSSYDKYIQ</sequence>
<feature type="signal peptide" evidence="1">
    <location>
        <begin position="1"/>
        <end position="18"/>
    </location>
</feature>
<accession>A0A1I7Z303</accession>
<reference evidence="3" key="1">
    <citation type="submission" date="2016-11" db="UniProtKB">
        <authorList>
            <consortium name="WormBaseParasite"/>
        </authorList>
    </citation>
    <scope>IDENTIFICATION</scope>
</reference>
<evidence type="ECO:0000256" key="1">
    <source>
        <dbReference type="SAM" id="SignalP"/>
    </source>
</evidence>
<keyword evidence="2" id="KW-1185">Reference proteome</keyword>
<proteinExistence type="predicted"/>
<evidence type="ECO:0000313" key="3">
    <source>
        <dbReference type="WBParaSite" id="L893_g22404.t1"/>
    </source>
</evidence>
<organism evidence="2 3">
    <name type="scientific">Steinernema glaseri</name>
    <dbReference type="NCBI Taxonomy" id="37863"/>
    <lineage>
        <taxon>Eukaryota</taxon>
        <taxon>Metazoa</taxon>
        <taxon>Ecdysozoa</taxon>
        <taxon>Nematoda</taxon>
        <taxon>Chromadorea</taxon>
        <taxon>Rhabditida</taxon>
        <taxon>Tylenchina</taxon>
        <taxon>Panagrolaimomorpha</taxon>
        <taxon>Strongyloidoidea</taxon>
        <taxon>Steinernematidae</taxon>
        <taxon>Steinernema</taxon>
    </lineage>
</organism>
<protein>
    <submittedName>
        <fullName evidence="3">Pepsin-I3 domain-containing protein</fullName>
    </submittedName>
</protein>
<dbReference type="WBParaSite" id="L893_g22404.t1">
    <property type="protein sequence ID" value="L893_g22404.t1"/>
    <property type="gene ID" value="L893_g22404"/>
</dbReference>
<dbReference type="AlphaFoldDB" id="A0A1I7Z303"/>
<dbReference type="Gene3D" id="3.30.1120.50">
    <property type="entry name" value="Pepsin inhibitor-3"/>
    <property type="match status" value="1"/>
</dbReference>
<evidence type="ECO:0000313" key="2">
    <source>
        <dbReference type="Proteomes" id="UP000095287"/>
    </source>
</evidence>
<dbReference type="Proteomes" id="UP000095287">
    <property type="component" value="Unplaced"/>
</dbReference>
<name>A0A1I7Z303_9BILA</name>